<dbReference type="InterPro" id="IPR001387">
    <property type="entry name" value="Cro/C1-type_HTH"/>
</dbReference>
<reference evidence="2" key="2">
    <citation type="journal article" date="2023" name="Front Nutr">
        <title>Lactiplantibacillus pentosus P2020 protects the hyperuricemia and renal inflammation in mice.</title>
        <authorList>
            <person name="Wang Z."/>
            <person name="Song L."/>
            <person name="Li X."/>
            <person name="Xiao Y."/>
            <person name="Huang Y."/>
            <person name="Zhang Y."/>
            <person name="Li J."/>
            <person name="Li M."/>
            <person name="Ren Z."/>
        </authorList>
    </citation>
    <scope>NUCLEOTIDE SEQUENCE</scope>
    <source>
        <strain evidence="2">P2000</strain>
    </source>
</reference>
<dbReference type="Pfam" id="PF13274">
    <property type="entry name" value="SocA_Panacea"/>
    <property type="match status" value="1"/>
</dbReference>
<comment type="caution">
    <text evidence="2">The sequence shown here is derived from an EMBL/GenBank/DDBJ whole genome shotgun (WGS) entry which is preliminary data.</text>
</comment>
<sequence>MMSTEIRAIQEVYTIRGEQVTVVTKARFDHATGKQVFDQELDNEAIHTAFDAYRSKHMMITPSRIKALRQRWDLSQHDFAALFGWSAMTIATYETGALASETNSERLLALEATPELAQSLYESSKDMLTERGKQAFRGQTGDAAERTPQKWIEKGINQQFEVTNYSEYSGFSAFDLKKFANMALYFVDQVPQVTKTKLNKLLFYTDFKFFAQNTVSITGVPYARLPYGPVPNDYILLYGAIENAKQLTEEVVNDGVTERTFFTTTANFNSALFTEQELAVMMDTVQRFGHLNAIELSERSHQERAWQANDTGKLISYLYANDLTTLK</sequence>
<dbReference type="InterPro" id="IPR022452">
    <property type="entry name" value="MqsA"/>
</dbReference>
<dbReference type="InterPro" id="IPR025272">
    <property type="entry name" value="SocA_Panacea"/>
</dbReference>
<feature type="domain" description="Antitoxin SocA-like Panacea" evidence="1">
    <location>
        <begin position="198"/>
        <end position="307"/>
    </location>
</feature>
<dbReference type="Proteomes" id="UP001151834">
    <property type="component" value="Unassembled WGS sequence"/>
</dbReference>
<name>A0AAX6LHG1_LACPE</name>
<dbReference type="RefSeq" id="WP_083202654.1">
    <property type="nucleotide sequence ID" value="NZ_CP043671.1"/>
</dbReference>
<dbReference type="InterPro" id="IPR032758">
    <property type="entry name" value="MqsA/HigA-2"/>
</dbReference>
<dbReference type="GO" id="GO:0003677">
    <property type="term" value="F:DNA binding"/>
    <property type="evidence" value="ECO:0007669"/>
    <property type="project" value="InterPro"/>
</dbReference>
<dbReference type="SUPFAM" id="SSF47413">
    <property type="entry name" value="lambda repressor-like DNA-binding domains"/>
    <property type="match status" value="1"/>
</dbReference>
<evidence type="ECO:0000313" key="2">
    <source>
        <dbReference type="EMBL" id="MDF2314007.1"/>
    </source>
</evidence>
<dbReference type="EMBL" id="JAPEQV010000020">
    <property type="protein sequence ID" value="MDF2314007.1"/>
    <property type="molecule type" value="Genomic_DNA"/>
</dbReference>
<dbReference type="Gene3D" id="1.10.260.40">
    <property type="entry name" value="lambda repressor-like DNA-binding domains"/>
    <property type="match status" value="1"/>
</dbReference>
<reference evidence="2" key="1">
    <citation type="submission" date="2022-11" db="EMBL/GenBank/DDBJ databases">
        <authorList>
            <person name="Wang Z."/>
        </authorList>
    </citation>
    <scope>NUCLEOTIDE SEQUENCE</scope>
    <source>
        <strain evidence="2">P2000</strain>
    </source>
</reference>
<evidence type="ECO:0000259" key="1">
    <source>
        <dbReference type="Pfam" id="PF13274"/>
    </source>
</evidence>
<evidence type="ECO:0000313" key="3">
    <source>
        <dbReference type="Proteomes" id="UP001151834"/>
    </source>
</evidence>
<dbReference type="AlphaFoldDB" id="A0AAX6LHG1"/>
<dbReference type="InterPro" id="IPR010982">
    <property type="entry name" value="Lambda_DNA-bd_dom_sf"/>
</dbReference>
<gene>
    <name evidence="2" type="ORF">OOJ94_14400</name>
</gene>
<accession>A0AAX6LHG1</accession>
<protein>
    <submittedName>
        <fullName evidence="2">DUF4065 domain-containing protein</fullName>
    </submittedName>
</protein>
<dbReference type="Pfam" id="PF15731">
    <property type="entry name" value="MqsA_antitoxin"/>
    <property type="match status" value="1"/>
</dbReference>
<organism evidence="2 3">
    <name type="scientific">Lactiplantibacillus pentosus</name>
    <name type="common">Lactobacillus pentosus</name>
    <dbReference type="NCBI Taxonomy" id="1589"/>
    <lineage>
        <taxon>Bacteria</taxon>
        <taxon>Bacillati</taxon>
        <taxon>Bacillota</taxon>
        <taxon>Bacilli</taxon>
        <taxon>Lactobacillales</taxon>
        <taxon>Lactobacillaceae</taxon>
        <taxon>Lactiplantibacillus</taxon>
    </lineage>
</organism>
<dbReference type="NCBIfam" id="TIGR03830">
    <property type="entry name" value="CxxCG_CxxCG_HTH"/>
    <property type="match status" value="1"/>
</dbReference>
<dbReference type="CDD" id="cd00093">
    <property type="entry name" value="HTH_XRE"/>
    <property type="match status" value="1"/>
</dbReference>
<proteinExistence type="predicted"/>